<dbReference type="AlphaFoldDB" id="A0ABD5Y2F6"/>
<feature type="compositionally biased region" description="Basic and acidic residues" evidence="1">
    <location>
        <begin position="147"/>
        <end position="164"/>
    </location>
</feature>
<comment type="caution">
    <text evidence="3">The sequence shown here is derived from an EMBL/GenBank/DDBJ whole genome shotgun (WGS) entry which is preliminary data.</text>
</comment>
<evidence type="ECO:0008006" key="5">
    <source>
        <dbReference type="Google" id="ProtNLM"/>
    </source>
</evidence>
<evidence type="ECO:0000256" key="1">
    <source>
        <dbReference type="SAM" id="MobiDB-lite"/>
    </source>
</evidence>
<dbReference type="GeneID" id="78821945"/>
<dbReference type="EMBL" id="JBHTAS010000001">
    <property type="protein sequence ID" value="MFC7141627.1"/>
    <property type="molecule type" value="Genomic_DNA"/>
</dbReference>
<keyword evidence="2" id="KW-0472">Membrane</keyword>
<evidence type="ECO:0000256" key="2">
    <source>
        <dbReference type="SAM" id="Phobius"/>
    </source>
</evidence>
<gene>
    <name evidence="3" type="ORF">ACFQMA_17535</name>
</gene>
<dbReference type="RefSeq" id="WP_274322707.1">
    <property type="nucleotide sequence ID" value="NZ_CP118158.1"/>
</dbReference>
<proteinExistence type="predicted"/>
<evidence type="ECO:0000313" key="4">
    <source>
        <dbReference type="Proteomes" id="UP001596432"/>
    </source>
</evidence>
<evidence type="ECO:0000313" key="3">
    <source>
        <dbReference type="EMBL" id="MFC7141627.1"/>
    </source>
</evidence>
<keyword evidence="4" id="KW-1185">Reference proteome</keyword>
<feature type="transmembrane region" description="Helical" evidence="2">
    <location>
        <begin position="29"/>
        <end position="51"/>
    </location>
</feature>
<protein>
    <recommendedName>
        <fullName evidence="5">LexA-binding, inner membrane-associated hydrolase</fullName>
    </recommendedName>
</protein>
<keyword evidence="2" id="KW-1133">Transmembrane helix</keyword>
<reference evidence="3 4" key="1">
    <citation type="journal article" date="2019" name="Int. J. Syst. Evol. Microbiol.">
        <title>The Global Catalogue of Microorganisms (GCM) 10K type strain sequencing project: providing services to taxonomists for standard genome sequencing and annotation.</title>
        <authorList>
            <consortium name="The Broad Institute Genomics Platform"/>
            <consortium name="The Broad Institute Genome Sequencing Center for Infectious Disease"/>
            <person name="Wu L."/>
            <person name="Ma J."/>
        </authorList>
    </citation>
    <scope>NUCLEOTIDE SEQUENCE [LARGE SCALE GENOMIC DNA]</scope>
    <source>
        <strain evidence="3 4">XZYJT29</strain>
    </source>
</reference>
<name>A0ABD5Y2F6_9EURY</name>
<organism evidence="3 4">
    <name type="scientific">Halosimplex aquaticum</name>
    <dbReference type="NCBI Taxonomy" id="3026162"/>
    <lineage>
        <taxon>Archaea</taxon>
        <taxon>Methanobacteriati</taxon>
        <taxon>Methanobacteriota</taxon>
        <taxon>Stenosarchaea group</taxon>
        <taxon>Halobacteria</taxon>
        <taxon>Halobacteriales</taxon>
        <taxon>Haloarculaceae</taxon>
        <taxon>Halosimplex</taxon>
    </lineage>
</organism>
<sequence length="164" mass="17228">MKSGAHAAISLVVGLAALAVTTPPIPMWAVVAVAVAVGVGIDFDHFFLAWYNAGDLDPIYRCLRDPRIVFFAQDEIFEEGIVGALNRLLSHVVIGGIAVPALWLWRPYLAGLVGASLYAHLLADLVATTRHGVVVERGDGTVADGRAAADGDAPARSDGGRESE</sequence>
<accession>A0ABD5Y2F6</accession>
<dbReference type="Proteomes" id="UP001596432">
    <property type="component" value="Unassembled WGS sequence"/>
</dbReference>
<feature type="region of interest" description="Disordered" evidence="1">
    <location>
        <begin position="144"/>
        <end position="164"/>
    </location>
</feature>
<keyword evidence="2" id="KW-0812">Transmembrane</keyword>